<dbReference type="Gene3D" id="3.10.105.10">
    <property type="entry name" value="Dipeptide-binding Protein, Domain 3"/>
    <property type="match status" value="1"/>
</dbReference>
<evidence type="ECO:0000313" key="2">
    <source>
        <dbReference type="EMBL" id="GAA4492297.1"/>
    </source>
</evidence>
<dbReference type="CDD" id="cd08493">
    <property type="entry name" value="PBP2_DppA_like"/>
    <property type="match status" value="1"/>
</dbReference>
<name>A0ABP8PUR2_9GAMM</name>
<dbReference type="PANTHER" id="PTHR30290">
    <property type="entry name" value="PERIPLASMIC BINDING COMPONENT OF ABC TRANSPORTER"/>
    <property type="match status" value="1"/>
</dbReference>
<organism evidence="2 3">
    <name type="scientific">Pseudaeromonas paramecii</name>
    <dbReference type="NCBI Taxonomy" id="2138166"/>
    <lineage>
        <taxon>Bacteria</taxon>
        <taxon>Pseudomonadati</taxon>
        <taxon>Pseudomonadota</taxon>
        <taxon>Gammaproteobacteria</taxon>
        <taxon>Aeromonadales</taxon>
        <taxon>Aeromonadaceae</taxon>
        <taxon>Pseudaeromonas</taxon>
    </lineage>
</organism>
<sequence>MRTLLLLSLLGALTACKWRDNPPLEGAIYCVEGYNQSLNPQVSTPGLVVSSISAQLYNRLLRLNPVTLRLEGDLADRWQVSRDGLTYRFHLRQNVPFQTTPWFAPSRMLNADDVLFSFERIINPKHPFHGVSGGRYPFFDAQEMGKLIRRINRLSAQEVSFELWQPDAGFLASLASDYAVILSAEYGDRLIAQRARSQMDTLPVGSGPFALLAYQPDEYLKLVRHPGYWEGQPPLERVVFDFSPSAARRVAKLLTGECQVAAFPAASQIDFIAQKTQLKLDIQTNLNTSFLAINTDKAPFNQLKVRQALAMAINRRKLLDAIFYDSADEADSLLPPSSWAHNPNLAPYPFDPLQAKRLLAEAGYPDGFSMTLWVPPISRAYNPDPLKTAQLIQSDLKDVGIQLRIVQLKPYQMQQRLARRQQDAVLQSWVANTMDPDNFYRPLLSCQAKQSNANNFSSWCNPHFDLLLDKAIASNKLADRIADYHLAETLIKQEVPLIPLAHALTIHAFRPQLRQLQVDPMGGVAFKQAYLKD</sequence>
<evidence type="ECO:0000259" key="1">
    <source>
        <dbReference type="Pfam" id="PF00496"/>
    </source>
</evidence>
<proteinExistence type="predicted"/>
<dbReference type="InterPro" id="IPR030678">
    <property type="entry name" value="Peptide/Ni-bd"/>
</dbReference>
<dbReference type="NCBIfam" id="NF011689">
    <property type="entry name" value="PRK15109.1"/>
    <property type="match status" value="1"/>
</dbReference>
<dbReference type="PIRSF" id="PIRSF002741">
    <property type="entry name" value="MppA"/>
    <property type="match status" value="1"/>
</dbReference>
<dbReference type="Gene3D" id="3.90.76.10">
    <property type="entry name" value="Dipeptide-binding Protein, Domain 1"/>
    <property type="match status" value="1"/>
</dbReference>
<reference evidence="3" key="1">
    <citation type="journal article" date="2019" name="Int. J. Syst. Evol. Microbiol.">
        <title>The Global Catalogue of Microorganisms (GCM) 10K type strain sequencing project: providing services to taxonomists for standard genome sequencing and annotation.</title>
        <authorList>
            <consortium name="The Broad Institute Genomics Platform"/>
            <consortium name="The Broad Institute Genome Sequencing Center for Infectious Disease"/>
            <person name="Wu L."/>
            <person name="Ma J."/>
        </authorList>
    </citation>
    <scope>NUCLEOTIDE SEQUENCE [LARGE SCALE GENOMIC DNA]</scope>
    <source>
        <strain evidence="3">JCM 32226</strain>
    </source>
</reference>
<dbReference type="PANTHER" id="PTHR30290:SF28">
    <property type="entry name" value="ABC TRANSPORTER PERIPLASMIC-BINDING PROTEIN SAPA-RELATED"/>
    <property type="match status" value="1"/>
</dbReference>
<feature type="domain" description="Solute-binding protein family 5" evidence="1">
    <location>
        <begin position="70"/>
        <end position="449"/>
    </location>
</feature>
<dbReference type="Pfam" id="PF00496">
    <property type="entry name" value="SBP_bac_5"/>
    <property type="match status" value="1"/>
</dbReference>
<comment type="caution">
    <text evidence="2">The sequence shown here is derived from an EMBL/GenBank/DDBJ whole genome shotgun (WGS) entry which is preliminary data.</text>
</comment>
<accession>A0ABP8PUR2</accession>
<evidence type="ECO:0000313" key="3">
    <source>
        <dbReference type="Proteomes" id="UP001501321"/>
    </source>
</evidence>
<dbReference type="EMBL" id="BAABFC010000001">
    <property type="protein sequence ID" value="GAA4492297.1"/>
    <property type="molecule type" value="Genomic_DNA"/>
</dbReference>
<dbReference type="PROSITE" id="PS51257">
    <property type="entry name" value="PROKAR_LIPOPROTEIN"/>
    <property type="match status" value="1"/>
</dbReference>
<protein>
    <submittedName>
        <fullName evidence="2">Peptide ABC transporter substrate-binding protein SapA</fullName>
    </submittedName>
</protein>
<keyword evidence="3" id="KW-1185">Reference proteome</keyword>
<dbReference type="Proteomes" id="UP001501321">
    <property type="component" value="Unassembled WGS sequence"/>
</dbReference>
<dbReference type="InterPro" id="IPR000914">
    <property type="entry name" value="SBP_5_dom"/>
</dbReference>
<gene>
    <name evidence="2" type="primary">sapA</name>
    <name evidence="2" type="ORF">GCM10023095_00560</name>
</gene>
<dbReference type="Gene3D" id="3.40.190.10">
    <property type="entry name" value="Periplasmic binding protein-like II"/>
    <property type="match status" value="1"/>
</dbReference>
<dbReference type="SUPFAM" id="SSF53850">
    <property type="entry name" value="Periplasmic binding protein-like II"/>
    <property type="match status" value="1"/>
</dbReference>
<dbReference type="InterPro" id="IPR039424">
    <property type="entry name" value="SBP_5"/>
</dbReference>